<comment type="domain">
    <text evidence="10">Consists of three domains: the N-terminal catalytic domain, the editing domain and the C-terminal anticodon-binding domain.</text>
</comment>
<dbReference type="Pfam" id="PF03129">
    <property type="entry name" value="HGTP_anticodon"/>
    <property type="match status" value="1"/>
</dbReference>
<evidence type="ECO:0000256" key="7">
    <source>
        <dbReference type="ARBA" id="ARBA00022917"/>
    </source>
</evidence>
<evidence type="ECO:0000256" key="6">
    <source>
        <dbReference type="ARBA" id="ARBA00022840"/>
    </source>
</evidence>
<dbReference type="CDD" id="cd00779">
    <property type="entry name" value="ProRS_core_prok"/>
    <property type="match status" value="1"/>
</dbReference>
<name>A0A8J3BDM9_9BACI</name>
<dbReference type="EMBL" id="BMOF01000019">
    <property type="protein sequence ID" value="GGJ99468.1"/>
    <property type="molecule type" value="Genomic_DNA"/>
</dbReference>
<dbReference type="CDD" id="cd00861">
    <property type="entry name" value="ProRS_anticodon_short"/>
    <property type="match status" value="1"/>
</dbReference>
<dbReference type="GO" id="GO:0005829">
    <property type="term" value="C:cytosol"/>
    <property type="evidence" value="ECO:0007669"/>
    <property type="project" value="TreeGrafter"/>
</dbReference>
<dbReference type="InterPro" id="IPR007214">
    <property type="entry name" value="YbaK/aa-tRNA-synth-assoc-dom"/>
</dbReference>
<dbReference type="InterPro" id="IPR023717">
    <property type="entry name" value="Pro-tRNA-Synthase_IIa_type1"/>
</dbReference>
<dbReference type="FunFam" id="3.30.930.10:FF:000062">
    <property type="entry name" value="Proline--tRNA ligase"/>
    <property type="match status" value="1"/>
</dbReference>
<accession>A0A8J3BDM9</accession>
<dbReference type="CDD" id="cd04334">
    <property type="entry name" value="ProRS-INS"/>
    <property type="match status" value="1"/>
</dbReference>
<keyword evidence="4 10" id="KW-0436">Ligase</keyword>
<evidence type="ECO:0000313" key="13">
    <source>
        <dbReference type="Proteomes" id="UP000637720"/>
    </source>
</evidence>
<keyword evidence="3 10" id="KW-0963">Cytoplasm</keyword>
<evidence type="ECO:0000256" key="8">
    <source>
        <dbReference type="ARBA" id="ARBA00023146"/>
    </source>
</evidence>
<keyword evidence="5 10" id="KW-0547">Nucleotide-binding</keyword>
<comment type="subcellular location">
    <subcellularLocation>
        <location evidence="1 10">Cytoplasm</location>
    </subcellularLocation>
</comment>
<dbReference type="Pfam" id="PF00587">
    <property type="entry name" value="tRNA-synt_2b"/>
    <property type="match status" value="1"/>
</dbReference>
<dbReference type="PANTHER" id="PTHR42753">
    <property type="entry name" value="MITOCHONDRIAL RIBOSOME PROTEIN L39/PROLYL-TRNA LIGASE FAMILY MEMBER"/>
    <property type="match status" value="1"/>
</dbReference>
<evidence type="ECO:0000256" key="1">
    <source>
        <dbReference type="ARBA" id="ARBA00004496"/>
    </source>
</evidence>
<dbReference type="InterPro" id="IPR004154">
    <property type="entry name" value="Anticodon-bd"/>
</dbReference>
<organism evidence="12 13">
    <name type="scientific">Calditerricola satsumensis</name>
    <dbReference type="NCBI Taxonomy" id="373054"/>
    <lineage>
        <taxon>Bacteria</taxon>
        <taxon>Bacillati</taxon>
        <taxon>Bacillota</taxon>
        <taxon>Bacilli</taxon>
        <taxon>Bacillales</taxon>
        <taxon>Bacillaceae</taxon>
        <taxon>Calditerricola</taxon>
    </lineage>
</organism>
<evidence type="ECO:0000256" key="10">
    <source>
        <dbReference type="HAMAP-Rule" id="MF_01569"/>
    </source>
</evidence>
<dbReference type="GO" id="GO:0004827">
    <property type="term" value="F:proline-tRNA ligase activity"/>
    <property type="evidence" value="ECO:0007669"/>
    <property type="project" value="UniProtKB-UniRule"/>
</dbReference>
<evidence type="ECO:0000256" key="9">
    <source>
        <dbReference type="ARBA" id="ARBA00047671"/>
    </source>
</evidence>
<dbReference type="Gene3D" id="3.30.930.10">
    <property type="entry name" value="Bira Bifunctional Protein, Domain 2"/>
    <property type="match status" value="2"/>
</dbReference>
<keyword evidence="13" id="KW-1185">Reference proteome</keyword>
<reference evidence="12" key="2">
    <citation type="submission" date="2020-09" db="EMBL/GenBank/DDBJ databases">
        <authorList>
            <person name="Sun Q."/>
            <person name="Ohkuma M."/>
        </authorList>
    </citation>
    <scope>NUCLEOTIDE SEQUENCE</scope>
    <source>
        <strain evidence="12">JCM 14719</strain>
    </source>
</reference>
<dbReference type="GO" id="GO:0016740">
    <property type="term" value="F:transferase activity"/>
    <property type="evidence" value="ECO:0007669"/>
    <property type="project" value="UniProtKB-ARBA"/>
</dbReference>
<comment type="subunit">
    <text evidence="2 10">Homodimer.</text>
</comment>
<dbReference type="FunFam" id="3.40.50.800:FF:000011">
    <property type="entry name" value="Proline--tRNA ligase"/>
    <property type="match status" value="1"/>
</dbReference>
<evidence type="ECO:0000259" key="11">
    <source>
        <dbReference type="PROSITE" id="PS50862"/>
    </source>
</evidence>
<dbReference type="FunFam" id="3.30.930.10:FF:000043">
    <property type="entry name" value="Proline--tRNA ligase"/>
    <property type="match status" value="1"/>
</dbReference>
<dbReference type="PIRSF" id="PIRSF001535">
    <property type="entry name" value="ProRS_1"/>
    <property type="match status" value="1"/>
</dbReference>
<dbReference type="GO" id="GO:0006433">
    <property type="term" value="P:prolyl-tRNA aminoacylation"/>
    <property type="evidence" value="ECO:0007669"/>
    <property type="project" value="UniProtKB-UniRule"/>
</dbReference>
<keyword evidence="8 10" id="KW-0030">Aminoacyl-tRNA synthetase</keyword>
<comment type="similarity">
    <text evidence="10">Belongs to the class-II aminoacyl-tRNA synthetase family. ProS type 1 subfamily.</text>
</comment>
<dbReference type="InterPro" id="IPR036621">
    <property type="entry name" value="Anticodon-bd_dom_sf"/>
</dbReference>
<dbReference type="PANTHER" id="PTHR42753:SF2">
    <property type="entry name" value="PROLINE--TRNA LIGASE"/>
    <property type="match status" value="1"/>
</dbReference>
<dbReference type="InterPro" id="IPR036754">
    <property type="entry name" value="YbaK/aa-tRNA-synt-asso_dom_sf"/>
</dbReference>
<evidence type="ECO:0000256" key="5">
    <source>
        <dbReference type="ARBA" id="ARBA00022741"/>
    </source>
</evidence>
<dbReference type="EC" id="6.1.1.15" evidence="10"/>
<gene>
    <name evidence="12" type="primary">proS1</name>
    <name evidence="10" type="synonym">proS</name>
    <name evidence="12" type="ORF">GCM10007043_11970</name>
</gene>
<sequence>MRQRHLLVPTLREDPADAEIASHRLMLRAGLMRQVAAGIYTYLPLGWRVIQKVMTIIREEMNRAGAQEILMPALHPAELWQESGRWDYYGPELMRLKDRHDRDFALGPTHEEVVTALLRDEVKSYKKLPINVYQIQTKFRDERRPRFGVMRGREFIMKDAYSFDVDEEGLDKSYRAMYDAYVRIFTRCGLNFRAVEADAGAIGGTSTHEFMVLSDVGEDTLAYCTSCAYAANLEKAEVLPPQGDKPSASGTPALERVATPGVRTVEELVRHLGVTLERIIKSVLFQVDGRPVLVLVRGDHEVNEVKVKNLFAANTVEAADAETVRQVMGAPAGFIGPVNAPEAVTVVADHAVAHVTDGVVGANEADAHYVHAVPGRDFAVLRYADLRNITADDPCPRCGGTIAFAKGIEVGHVFKLGTKYSEAMGATFLDEEGKERPMIMGCYGIGVTRLVAAIIEQHHDEHGIIWPVSVAPFAVHVVPVNWKNEDQRAAAERLYAALNEAGIEALLDDRDERAGVKFKDADLIGLPLRLTVGGKVADGLVELKVRATGEQEDVPLEEAVDRVRRRLEELAAPTRV</sequence>
<dbReference type="Proteomes" id="UP000637720">
    <property type="component" value="Unassembled WGS sequence"/>
</dbReference>
<evidence type="ECO:0000313" key="12">
    <source>
        <dbReference type="EMBL" id="GGJ99468.1"/>
    </source>
</evidence>
<dbReference type="NCBIfam" id="TIGR00409">
    <property type="entry name" value="proS_fam_II"/>
    <property type="match status" value="1"/>
</dbReference>
<evidence type="ECO:0000256" key="3">
    <source>
        <dbReference type="ARBA" id="ARBA00022490"/>
    </source>
</evidence>
<dbReference type="PROSITE" id="PS50862">
    <property type="entry name" value="AA_TRNA_LIGASE_II"/>
    <property type="match status" value="1"/>
</dbReference>
<dbReference type="Pfam" id="PF04073">
    <property type="entry name" value="tRNA_edit"/>
    <property type="match status" value="1"/>
</dbReference>
<dbReference type="InterPro" id="IPR002316">
    <property type="entry name" value="Pro-tRNA-ligase_IIa"/>
</dbReference>
<dbReference type="RefSeq" id="WP_188817143.1">
    <property type="nucleotide sequence ID" value="NZ_BMOF01000019.1"/>
</dbReference>
<dbReference type="InterPro" id="IPR004500">
    <property type="entry name" value="Pro-tRNA-synth_IIa_bac-type"/>
</dbReference>
<dbReference type="NCBIfam" id="NF006625">
    <property type="entry name" value="PRK09194.1"/>
    <property type="match status" value="1"/>
</dbReference>
<comment type="caution">
    <text evidence="12">The sequence shown here is derived from an EMBL/GenBank/DDBJ whole genome shotgun (WGS) entry which is preliminary data.</text>
</comment>
<dbReference type="SUPFAM" id="SSF55681">
    <property type="entry name" value="Class II aaRS and biotin synthetases"/>
    <property type="match status" value="1"/>
</dbReference>
<dbReference type="AlphaFoldDB" id="A0A8J3BDM9"/>
<dbReference type="InterPro" id="IPR033730">
    <property type="entry name" value="ProRS_core_prok"/>
</dbReference>
<dbReference type="InterPro" id="IPR044140">
    <property type="entry name" value="ProRS_anticodon_short"/>
</dbReference>
<dbReference type="InterPro" id="IPR002314">
    <property type="entry name" value="aa-tRNA-synt_IIb"/>
</dbReference>
<dbReference type="InterPro" id="IPR045864">
    <property type="entry name" value="aa-tRNA-synth_II/BPL/LPL"/>
</dbReference>
<dbReference type="SUPFAM" id="SSF55826">
    <property type="entry name" value="YbaK/ProRS associated domain"/>
    <property type="match status" value="1"/>
</dbReference>
<dbReference type="InterPro" id="IPR050062">
    <property type="entry name" value="Pro-tRNA_synthetase"/>
</dbReference>
<proteinExistence type="inferred from homology"/>
<dbReference type="SUPFAM" id="SSF52954">
    <property type="entry name" value="Class II aaRS ABD-related"/>
    <property type="match status" value="1"/>
</dbReference>
<protein>
    <recommendedName>
        <fullName evidence="10">Proline--tRNA ligase</fullName>
        <ecNumber evidence="10">6.1.1.15</ecNumber>
    </recommendedName>
    <alternativeName>
        <fullName evidence="10">Prolyl-tRNA synthetase</fullName>
        <shortName evidence="10">ProRS</shortName>
    </alternativeName>
</protein>
<comment type="catalytic activity">
    <reaction evidence="9 10">
        <text>tRNA(Pro) + L-proline + ATP = L-prolyl-tRNA(Pro) + AMP + diphosphate</text>
        <dbReference type="Rhea" id="RHEA:14305"/>
        <dbReference type="Rhea" id="RHEA-COMP:9700"/>
        <dbReference type="Rhea" id="RHEA-COMP:9702"/>
        <dbReference type="ChEBI" id="CHEBI:30616"/>
        <dbReference type="ChEBI" id="CHEBI:33019"/>
        <dbReference type="ChEBI" id="CHEBI:60039"/>
        <dbReference type="ChEBI" id="CHEBI:78442"/>
        <dbReference type="ChEBI" id="CHEBI:78532"/>
        <dbReference type="ChEBI" id="CHEBI:456215"/>
        <dbReference type="EC" id="6.1.1.15"/>
    </reaction>
</comment>
<dbReference type="InterPro" id="IPR006195">
    <property type="entry name" value="aa-tRNA-synth_II"/>
</dbReference>
<dbReference type="HAMAP" id="MF_01569">
    <property type="entry name" value="Pro_tRNA_synth_type1"/>
    <property type="match status" value="1"/>
</dbReference>
<dbReference type="GO" id="GO:0005524">
    <property type="term" value="F:ATP binding"/>
    <property type="evidence" value="ECO:0007669"/>
    <property type="project" value="UniProtKB-UniRule"/>
</dbReference>
<keyword evidence="7 10" id="KW-0648">Protein biosynthesis</keyword>
<dbReference type="Gene3D" id="3.90.960.10">
    <property type="entry name" value="YbaK/aminoacyl-tRNA synthetase-associated domain"/>
    <property type="match status" value="1"/>
</dbReference>
<dbReference type="PRINTS" id="PR01046">
    <property type="entry name" value="TRNASYNTHPRO"/>
</dbReference>
<reference evidence="12" key="1">
    <citation type="journal article" date="2014" name="Int. J. Syst. Evol. Microbiol.">
        <title>Complete genome sequence of Corynebacterium casei LMG S-19264T (=DSM 44701T), isolated from a smear-ripened cheese.</title>
        <authorList>
            <consortium name="US DOE Joint Genome Institute (JGI-PGF)"/>
            <person name="Walter F."/>
            <person name="Albersmeier A."/>
            <person name="Kalinowski J."/>
            <person name="Ruckert C."/>
        </authorList>
    </citation>
    <scope>NUCLEOTIDE SEQUENCE</scope>
    <source>
        <strain evidence="12">JCM 14719</strain>
    </source>
</reference>
<feature type="domain" description="Aminoacyl-transfer RNA synthetases class-II family profile" evidence="11">
    <location>
        <begin position="33"/>
        <end position="467"/>
    </location>
</feature>
<dbReference type="GO" id="GO:0140096">
    <property type="term" value="F:catalytic activity, acting on a protein"/>
    <property type="evidence" value="ECO:0007669"/>
    <property type="project" value="UniProtKB-ARBA"/>
</dbReference>
<comment type="function">
    <text evidence="10">Catalyzes the attachment of proline to tRNA(Pro) in a two-step reaction: proline is first activated by ATP to form Pro-AMP and then transferred to the acceptor end of tRNA(Pro). As ProRS can inadvertently accommodate and process non-cognate amino acids such as alanine and cysteine, to avoid such errors it has two additional distinct editing activities against alanine. One activity is designated as 'pretransfer' editing and involves the tRNA(Pro)-independent hydrolysis of activated Ala-AMP. The other activity is designated 'posttransfer' editing and involves deacylation of mischarged Ala-tRNA(Pro). The misacylated Cys-tRNA(Pro) is not edited by ProRS.</text>
</comment>
<dbReference type="GO" id="GO:0002161">
    <property type="term" value="F:aminoacyl-tRNA deacylase activity"/>
    <property type="evidence" value="ECO:0007669"/>
    <property type="project" value="InterPro"/>
</dbReference>
<evidence type="ECO:0000256" key="2">
    <source>
        <dbReference type="ARBA" id="ARBA00011738"/>
    </source>
</evidence>
<dbReference type="Gene3D" id="3.40.50.800">
    <property type="entry name" value="Anticodon-binding domain"/>
    <property type="match status" value="1"/>
</dbReference>
<keyword evidence="6 10" id="KW-0067">ATP-binding</keyword>
<evidence type="ECO:0000256" key="4">
    <source>
        <dbReference type="ARBA" id="ARBA00022598"/>
    </source>
</evidence>